<name>A0A9E7K483_9LILI</name>
<dbReference type="AlphaFoldDB" id="A0A9E7K483"/>
<accession>A0A9E7K483</accession>
<keyword evidence="3" id="KW-1185">Reference proteome</keyword>
<evidence type="ECO:0000313" key="2">
    <source>
        <dbReference type="EMBL" id="URE02720.1"/>
    </source>
</evidence>
<gene>
    <name evidence="2" type="ORF">MUK42_21503</name>
</gene>
<protein>
    <submittedName>
        <fullName evidence="2">Uncharacterized protein</fullName>
    </submittedName>
</protein>
<dbReference type="EMBL" id="CP097507">
    <property type="protein sequence ID" value="URE02720.1"/>
    <property type="molecule type" value="Genomic_DNA"/>
</dbReference>
<dbReference type="OrthoDB" id="271553at2759"/>
<sequence length="83" mass="9348">MYVSPTAWLSTSVGKVMGPCGKQTVFKESSQKQGDDHVGSHIINPSEHTSDARDRNWQSQRRSGSCLRLQFQLQEISDLRSKI</sequence>
<evidence type="ECO:0000313" key="3">
    <source>
        <dbReference type="Proteomes" id="UP001055439"/>
    </source>
</evidence>
<proteinExistence type="predicted"/>
<feature type="region of interest" description="Disordered" evidence="1">
    <location>
        <begin position="28"/>
        <end position="62"/>
    </location>
</feature>
<evidence type="ECO:0000256" key="1">
    <source>
        <dbReference type="SAM" id="MobiDB-lite"/>
    </source>
</evidence>
<reference evidence="2" key="1">
    <citation type="submission" date="2022-05" db="EMBL/GenBank/DDBJ databases">
        <title>The Musa troglodytarum L. genome provides insights into the mechanism of non-climacteric behaviour and enrichment of carotenoids.</title>
        <authorList>
            <person name="Wang J."/>
        </authorList>
    </citation>
    <scope>NUCLEOTIDE SEQUENCE</scope>
    <source>
        <tissue evidence="2">Leaf</tissue>
    </source>
</reference>
<feature type="compositionally biased region" description="Basic and acidic residues" evidence="1">
    <location>
        <begin position="29"/>
        <end position="39"/>
    </location>
</feature>
<dbReference type="Proteomes" id="UP001055439">
    <property type="component" value="Chromosome 5"/>
</dbReference>
<organism evidence="2 3">
    <name type="scientific">Musa troglodytarum</name>
    <name type="common">fe'i banana</name>
    <dbReference type="NCBI Taxonomy" id="320322"/>
    <lineage>
        <taxon>Eukaryota</taxon>
        <taxon>Viridiplantae</taxon>
        <taxon>Streptophyta</taxon>
        <taxon>Embryophyta</taxon>
        <taxon>Tracheophyta</taxon>
        <taxon>Spermatophyta</taxon>
        <taxon>Magnoliopsida</taxon>
        <taxon>Liliopsida</taxon>
        <taxon>Zingiberales</taxon>
        <taxon>Musaceae</taxon>
        <taxon>Musa</taxon>
    </lineage>
</organism>